<dbReference type="PANTHER" id="PTHR46599">
    <property type="entry name" value="PIGGYBAC TRANSPOSABLE ELEMENT-DERIVED PROTEIN 4"/>
    <property type="match status" value="1"/>
</dbReference>
<organism evidence="2 3">
    <name type="scientific">Patiria miniata</name>
    <name type="common">Bat star</name>
    <name type="synonym">Asterina miniata</name>
    <dbReference type="NCBI Taxonomy" id="46514"/>
    <lineage>
        <taxon>Eukaryota</taxon>
        <taxon>Metazoa</taxon>
        <taxon>Echinodermata</taxon>
        <taxon>Eleutherozoa</taxon>
        <taxon>Asterozoa</taxon>
        <taxon>Asteroidea</taxon>
        <taxon>Valvatacea</taxon>
        <taxon>Valvatida</taxon>
        <taxon>Asterinidae</taxon>
        <taxon>Patiria</taxon>
    </lineage>
</organism>
<evidence type="ECO:0000313" key="2">
    <source>
        <dbReference type="EnsemblMetazoa" id="XP_038050740.1"/>
    </source>
</evidence>
<sequence length="130" mass="15014">MPRGSFYSRQAGQLTVVDWNDSKVMMLLSTAHQGHRNCLIHQVERKPVDDGGRRPKTAVPAPRQAIDYTISMGGVDRTDQLRSYYTCSWKFQKWWKKLMYFLIDVCRVNAWLSYIRHHPATHITSTSASG</sequence>
<dbReference type="OMA" id="RHHPATH"/>
<feature type="domain" description="PiggyBac transposable element-derived protein" evidence="1">
    <location>
        <begin position="1"/>
        <end position="111"/>
    </location>
</feature>
<dbReference type="AlphaFoldDB" id="A0A913ZI68"/>
<reference evidence="2" key="1">
    <citation type="submission" date="2022-11" db="UniProtKB">
        <authorList>
            <consortium name="EnsemblMetazoa"/>
        </authorList>
    </citation>
    <scope>IDENTIFICATION</scope>
</reference>
<dbReference type="GeneID" id="119723906"/>
<dbReference type="RefSeq" id="XP_038050740.1">
    <property type="nucleotide sequence ID" value="XM_038194812.1"/>
</dbReference>
<protein>
    <recommendedName>
        <fullName evidence="1">PiggyBac transposable element-derived protein domain-containing protein</fullName>
    </recommendedName>
</protein>
<keyword evidence="3" id="KW-1185">Reference proteome</keyword>
<name>A0A913ZI68_PATMI</name>
<evidence type="ECO:0000313" key="3">
    <source>
        <dbReference type="Proteomes" id="UP000887568"/>
    </source>
</evidence>
<dbReference type="PANTHER" id="PTHR46599:SF3">
    <property type="entry name" value="PIGGYBAC TRANSPOSABLE ELEMENT-DERIVED PROTEIN 4"/>
    <property type="match status" value="1"/>
</dbReference>
<evidence type="ECO:0000259" key="1">
    <source>
        <dbReference type="Pfam" id="PF13843"/>
    </source>
</evidence>
<dbReference type="OrthoDB" id="123207at2759"/>
<dbReference type="Pfam" id="PF13843">
    <property type="entry name" value="DDE_Tnp_1_7"/>
    <property type="match status" value="1"/>
</dbReference>
<proteinExistence type="predicted"/>
<dbReference type="InterPro" id="IPR029526">
    <property type="entry name" value="PGBD"/>
</dbReference>
<accession>A0A913ZI68</accession>
<dbReference type="Proteomes" id="UP000887568">
    <property type="component" value="Unplaced"/>
</dbReference>
<dbReference type="EnsemblMetazoa" id="XM_038194812.1">
    <property type="protein sequence ID" value="XP_038050740.1"/>
    <property type="gene ID" value="LOC119723906"/>
</dbReference>